<dbReference type="Gene3D" id="1.20.120.450">
    <property type="entry name" value="dinb family like domain"/>
    <property type="match status" value="1"/>
</dbReference>
<keyword evidence="1" id="KW-0413">Isomerase</keyword>
<reference evidence="2" key="1">
    <citation type="journal article" date="2019" name="Int. J. Syst. Evol. Microbiol.">
        <title>The Global Catalogue of Microorganisms (GCM) 10K type strain sequencing project: providing services to taxonomists for standard genome sequencing and annotation.</title>
        <authorList>
            <consortium name="The Broad Institute Genomics Platform"/>
            <consortium name="The Broad Institute Genome Sequencing Center for Infectious Disease"/>
            <person name="Wu L."/>
            <person name="Ma J."/>
        </authorList>
    </citation>
    <scope>NUCLEOTIDE SEQUENCE [LARGE SCALE GENOMIC DNA]</scope>
    <source>
        <strain evidence="2">JCM 16953</strain>
    </source>
</reference>
<evidence type="ECO:0000313" key="2">
    <source>
        <dbReference type="Proteomes" id="UP001501821"/>
    </source>
</evidence>
<dbReference type="EMBL" id="BAABAH010000006">
    <property type="protein sequence ID" value="GAA3819746.1"/>
    <property type="molecule type" value="Genomic_DNA"/>
</dbReference>
<accession>A0ABP7IIV5</accession>
<comment type="caution">
    <text evidence="1">The sequence shown here is derived from an EMBL/GenBank/DDBJ whole genome shotgun (WGS) entry which is preliminary data.</text>
</comment>
<sequence length="176" mass="18344">MELLERSLAYTRAALVTVGPQHLSLPTPCDHWRLGDLLAHMEDALDAFGEGAGGAIDLHSQAPAPLELRIISLQEKACALLGGWLAARSPYVDVAGHPVAVDTIARLAAVEITVHGWDVGRVTGHSVPVPDALAAELLPTAVALALDHPDGFGRPLPVPDTAGSGDRLLATLGRCP</sequence>
<organism evidence="1 2">
    <name type="scientific">Nocardioides panacisoli</name>
    <dbReference type="NCBI Taxonomy" id="627624"/>
    <lineage>
        <taxon>Bacteria</taxon>
        <taxon>Bacillati</taxon>
        <taxon>Actinomycetota</taxon>
        <taxon>Actinomycetes</taxon>
        <taxon>Propionibacteriales</taxon>
        <taxon>Nocardioidaceae</taxon>
        <taxon>Nocardioides</taxon>
    </lineage>
</organism>
<keyword evidence="2" id="KW-1185">Reference proteome</keyword>
<dbReference type="GO" id="GO:0016853">
    <property type="term" value="F:isomerase activity"/>
    <property type="evidence" value="ECO:0007669"/>
    <property type="project" value="UniProtKB-KW"/>
</dbReference>
<dbReference type="InterPro" id="IPR034660">
    <property type="entry name" value="DinB/YfiT-like"/>
</dbReference>
<dbReference type="InterPro" id="IPR017517">
    <property type="entry name" value="Maleyloyr_isom"/>
</dbReference>
<protein>
    <submittedName>
        <fullName evidence="1">Maleylpyruvate isomerase family mycothiol-dependent enzyme</fullName>
    </submittedName>
</protein>
<dbReference type="SUPFAM" id="SSF109854">
    <property type="entry name" value="DinB/YfiT-like putative metalloenzymes"/>
    <property type="match status" value="1"/>
</dbReference>
<name>A0ABP7IIV5_9ACTN</name>
<proteinExistence type="predicted"/>
<dbReference type="NCBIfam" id="TIGR03083">
    <property type="entry name" value="maleylpyruvate isomerase family mycothiol-dependent enzyme"/>
    <property type="match status" value="1"/>
</dbReference>
<evidence type="ECO:0000313" key="1">
    <source>
        <dbReference type="EMBL" id="GAA3819746.1"/>
    </source>
</evidence>
<gene>
    <name evidence="1" type="ORF">GCM10022242_21820</name>
</gene>
<dbReference type="Proteomes" id="UP001501821">
    <property type="component" value="Unassembled WGS sequence"/>
</dbReference>